<evidence type="ECO:0000313" key="1">
    <source>
        <dbReference type="EMBL" id="OIQ71677.1"/>
    </source>
</evidence>
<protein>
    <submittedName>
        <fullName evidence="1">Uncharacterized protein</fullName>
    </submittedName>
</protein>
<organism evidence="1">
    <name type="scientific">mine drainage metagenome</name>
    <dbReference type="NCBI Taxonomy" id="410659"/>
    <lineage>
        <taxon>unclassified sequences</taxon>
        <taxon>metagenomes</taxon>
        <taxon>ecological metagenomes</taxon>
    </lineage>
</organism>
<reference evidence="1" key="1">
    <citation type="submission" date="2016-10" db="EMBL/GenBank/DDBJ databases">
        <title>Sequence of Gallionella enrichment culture.</title>
        <authorList>
            <person name="Poehlein A."/>
            <person name="Muehling M."/>
            <person name="Daniel R."/>
        </authorList>
    </citation>
    <scope>NUCLEOTIDE SEQUENCE</scope>
</reference>
<dbReference type="AlphaFoldDB" id="A0A1J5Q6W1"/>
<sequence>MNKFNITSIVLALGLAFSANAMAQNMSKDEY</sequence>
<comment type="caution">
    <text evidence="1">The sequence shown here is derived from an EMBL/GenBank/DDBJ whole genome shotgun (WGS) entry which is preliminary data.</text>
</comment>
<proteinExistence type="predicted"/>
<name>A0A1J5Q6W1_9ZZZZ</name>
<gene>
    <name evidence="1" type="ORF">GALL_467000</name>
</gene>
<accession>A0A1J5Q6W1</accession>
<dbReference type="EMBL" id="MLJW01003613">
    <property type="protein sequence ID" value="OIQ71677.1"/>
    <property type="molecule type" value="Genomic_DNA"/>
</dbReference>